<organism evidence="5 6">
    <name type="scientific">Thermotoga neapolitana (strain ATCC 49049 / DSM 4359 / NBRC 107923 / NS-E)</name>
    <dbReference type="NCBI Taxonomy" id="309803"/>
    <lineage>
        <taxon>Bacteria</taxon>
        <taxon>Thermotogati</taxon>
        <taxon>Thermotogota</taxon>
        <taxon>Thermotogae</taxon>
        <taxon>Thermotogales</taxon>
        <taxon>Thermotogaceae</taxon>
        <taxon>Thermotoga</taxon>
    </lineage>
</organism>
<dbReference type="PANTHER" id="PTHR42939:SF1">
    <property type="entry name" value="ABC TRANSPORTER ATP-BINDING PROTEIN ALBC-RELATED"/>
    <property type="match status" value="1"/>
</dbReference>
<dbReference type="SMART" id="SM00382">
    <property type="entry name" value="AAA"/>
    <property type="match status" value="1"/>
</dbReference>
<dbReference type="KEGG" id="tna:CTN_1785"/>
<dbReference type="HOGENOM" id="CLU_000604_1_2_0"/>
<evidence type="ECO:0000256" key="2">
    <source>
        <dbReference type="ARBA" id="ARBA00022741"/>
    </source>
</evidence>
<feature type="domain" description="ABC transporter" evidence="4">
    <location>
        <begin position="12"/>
        <end position="241"/>
    </location>
</feature>
<dbReference type="CDD" id="cd03230">
    <property type="entry name" value="ABC_DR_subfamily_A"/>
    <property type="match status" value="1"/>
</dbReference>
<dbReference type="Gene3D" id="3.40.50.300">
    <property type="entry name" value="P-loop containing nucleotide triphosphate hydrolases"/>
    <property type="match status" value="1"/>
</dbReference>
<sequence>MGCEGRELIPLIVARGLTRKFGDFVAVDHVDLVVRPGEIYGFLGPNGAGKTTTIRMLTGVLKPTEGEIEILGMNMKTHEMEIKKNIGVVPDEPKIYTHLTGKEFLDFIVEIYGLNEKEVSKRIAELCEAFKVDYLGKRVGEMSHGMKQKLMLVSVFMRRPRVIFLDEPTVGLDAKSAKILKLLLRKYADEGATIFLTTHILEIAEKMCDRIGIINKGRLIAEGTMEELRKLSGQEKASLEDLFLQLTAENEEIEEIIREL</sequence>
<dbReference type="InterPro" id="IPR051782">
    <property type="entry name" value="ABC_Transporter_VariousFunc"/>
</dbReference>
<dbReference type="InterPro" id="IPR003593">
    <property type="entry name" value="AAA+_ATPase"/>
</dbReference>
<dbReference type="GO" id="GO:0005524">
    <property type="term" value="F:ATP binding"/>
    <property type="evidence" value="ECO:0007669"/>
    <property type="project" value="UniProtKB-KW"/>
</dbReference>
<dbReference type="GO" id="GO:0016887">
    <property type="term" value="F:ATP hydrolysis activity"/>
    <property type="evidence" value="ECO:0007669"/>
    <property type="project" value="InterPro"/>
</dbReference>
<dbReference type="Pfam" id="PF00005">
    <property type="entry name" value="ABC_tran"/>
    <property type="match status" value="1"/>
</dbReference>
<dbReference type="eggNOG" id="COG1131">
    <property type="taxonomic scope" value="Bacteria"/>
</dbReference>
<keyword evidence="3 5" id="KW-0067">ATP-binding</keyword>
<dbReference type="PROSITE" id="PS50893">
    <property type="entry name" value="ABC_TRANSPORTER_2"/>
    <property type="match status" value="1"/>
</dbReference>
<dbReference type="Proteomes" id="UP000000445">
    <property type="component" value="Chromosome"/>
</dbReference>
<evidence type="ECO:0000259" key="4">
    <source>
        <dbReference type="PROSITE" id="PS50893"/>
    </source>
</evidence>
<dbReference type="EMBL" id="CP000916">
    <property type="protein sequence ID" value="ACM23961.1"/>
    <property type="molecule type" value="Genomic_DNA"/>
</dbReference>
<dbReference type="InterPro" id="IPR017871">
    <property type="entry name" value="ABC_transporter-like_CS"/>
</dbReference>
<dbReference type="PROSITE" id="PS00211">
    <property type="entry name" value="ABC_TRANSPORTER_1"/>
    <property type="match status" value="1"/>
</dbReference>
<evidence type="ECO:0000313" key="6">
    <source>
        <dbReference type="Proteomes" id="UP000000445"/>
    </source>
</evidence>
<protein>
    <submittedName>
        <fullName evidence="5">ABC transporter, ATP-binding protein</fullName>
    </submittedName>
</protein>
<keyword evidence="6" id="KW-1185">Reference proteome</keyword>
<evidence type="ECO:0000256" key="3">
    <source>
        <dbReference type="ARBA" id="ARBA00022840"/>
    </source>
</evidence>
<gene>
    <name evidence="5" type="ordered locus">CTN_1785</name>
</gene>
<proteinExistence type="predicted"/>
<reference evidence="5 6" key="1">
    <citation type="journal article" date="2009" name="Biosci. Biotechnol. Biochem.">
        <title>WeGAS: a web-based microbial genome annotation system.</title>
        <authorList>
            <person name="Lee D."/>
            <person name="Seo H."/>
            <person name="Park C."/>
            <person name="Park K."/>
        </authorList>
    </citation>
    <scope>NUCLEOTIDE SEQUENCE [LARGE SCALE GENOMIC DNA]</scope>
    <source>
        <strain evidence="6">ATCC 49049 / DSM 4359 / NBRC 107923 / NS-E</strain>
    </source>
</reference>
<keyword evidence="1" id="KW-0813">Transport</keyword>
<dbReference type="SUPFAM" id="SSF52540">
    <property type="entry name" value="P-loop containing nucleoside triphosphate hydrolases"/>
    <property type="match status" value="1"/>
</dbReference>
<accession>B9KAH8</accession>
<evidence type="ECO:0000256" key="1">
    <source>
        <dbReference type="ARBA" id="ARBA00022448"/>
    </source>
</evidence>
<dbReference type="InterPro" id="IPR003439">
    <property type="entry name" value="ABC_transporter-like_ATP-bd"/>
</dbReference>
<dbReference type="AlphaFoldDB" id="B9KAH8"/>
<keyword evidence="2" id="KW-0547">Nucleotide-binding</keyword>
<evidence type="ECO:0000313" key="5">
    <source>
        <dbReference type="EMBL" id="ACM23961.1"/>
    </source>
</evidence>
<dbReference type="InterPro" id="IPR027417">
    <property type="entry name" value="P-loop_NTPase"/>
</dbReference>
<dbReference type="PANTHER" id="PTHR42939">
    <property type="entry name" value="ABC TRANSPORTER ATP-BINDING PROTEIN ALBC-RELATED"/>
    <property type="match status" value="1"/>
</dbReference>
<name>B9KAH8_THENN</name>
<dbReference type="STRING" id="309803.CTN_1785"/>